<dbReference type="Gene3D" id="1.10.1410.10">
    <property type="match status" value="1"/>
</dbReference>
<feature type="domain" description="Poly(A) RNA polymerase mitochondrial-like central palm" evidence="3">
    <location>
        <begin position="291"/>
        <end position="438"/>
    </location>
</feature>
<dbReference type="Proteomes" id="UP000078512">
    <property type="component" value="Unassembled WGS sequence"/>
</dbReference>
<reference evidence="4 5" key="1">
    <citation type="submission" date="2016-05" db="EMBL/GenBank/DDBJ databases">
        <title>Genome sequencing reveals origins of a unique bacterial endosymbiosis in the earliest lineages of terrestrial Fungi.</title>
        <authorList>
            <consortium name="DOE Joint Genome Institute"/>
            <person name="Uehling J."/>
            <person name="Gryganskyi A."/>
            <person name="Hameed K."/>
            <person name="Tschaplinski T."/>
            <person name="Misztal P."/>
            <person name="Wu S."/>
            <person name="Desiro A."/>
            <person name="Vande Pol N."/>
            <person name="Du Z.-Y."/>
            <person name="Zienkiewicz A."/>
            <person name="Zienkiewicz K."/>
            <person name="Morin E."/>
            <person name="Tisserant E."/>
            <person name="Splivallo R."/>
            <person name="Hainaut M."/>
            <person name="Henrissat B."/>
            <person name="Ohm R."/>
            <person name="Kuo A."/>
            <person name="Yan J."/>
            <person name="Lipzen A."/>
            <person name="Nolan M."/>
            <person name="Labutti K."/>
            <person name="Barry K."/>
            <person name="Goldstein A."/>
            <person name="Labbe J."/>
            <person name="Schadt C."/>
            <person name="Tuskan G."/>
            <person name="Grigoriev I."/>
            <person name="Martin F."/>
            <person name="Vilgalys R."/>
            <person name="Bonito G."/>
        </authorList>
    </citation>
    <scope>NUCLEOTIDE SEQUENCE [LARGE SCALE GENOMIC DNA]</scope>
    <source>
        <strain evidence="4 5">AG-77</strain>
    </source>
</reference>
<dbReference type="CDD" id="cd22249">
    <property type="entry name" value="UDM1_RNF168_RNF169-like"/>
    <property type="match status" value="1"/>
</dbReference>
<dbReference type="InterPro" id="IPR043519">
    <property type="entry name" value="NT_sf"/>
</dbReference>
<dbReference type="Gene3D" id="3.30.460.10">
    <property type="entry name" value="Beta Polymerase, domain 2"/>
    <property type="match status" value="1"/>
</dbReference>
<evidence type="ECO:0000256" key="1">
    <source>
        <dbReference type="SAM" id="Coils"/>
    </source>
</evidence>
<dbReference type="PANTHER" id="PTHR12271:SF40">
    <property type="entry name" value="POLY(A) RNA POLYMERASE GLD2"/>
    <property type="match status" value="1"/>
</dbReference>
<keyword evidence="1" id="KW-0175">Coiled coil</keyword>
<feature type="compositionally biased region" description="Basic and acidic residues" evidence="2">
    <location>
        <begin position="114"/>
        <end position="131"/>
    </location>
</feature>
<dbReference type="InterPro" id="IPR054708">
    <property type="entry name" value="MTPAP-like_central"/>
</dbReference>
<dbReference type="SUPFAM" id="SSF81631">
    <property type="entry name" value="PAP/OAS1 substrate-binding domain"/>
    <property type="match status" value="1"/>
</dbReference>
<organism evidence="4 5">
    <name type="scientific">Linnemannia elongata AG-77</name>
    <dbReference type="NCBI Taxonomy" id="1314771"/>
    <lineage>
        <taxon>Eukaryota</taxon>
        <taxon>Fungi</taxon>
        <taxon>Fungi incertae sedis</taxon>
        <taxon>Mucoromycota</taxon>
        <taxon>Mortierellomycotina</taxon>
        <taxon>Mortierellomycetes</taxon>
        <taxon>Mortierellales</taxon>
        <taxon>Mortierellaceae</taxon>
        <taxon>Linnemannia</taxon>
    </lineage>
</organism>
<evidence type="ECO:0000313" key="5">
    <source>
        <dbReference type="Proteomes" id="UP000078512"/>
    </source>
</evidence>
<feature type="coiled-coil region" evidence="1">
    <location>
        <begin position="249"/>
        <end position="276"/>
    </location>
</feature>
<evidence type="ECO:0000313" key="4">
    <source>
        <dbReference type="EMBL" id="OAQ23694.1"/>
    </source>
</evidence>
<keyword evidence="5" id="KW-1185">Reference proteome</keyword>
<evidence type="ECO:0000256" key="2">
    <source>
        <dbReference type="SAM" id="MobiDB-lite"/>
    </source>
</evidence>
<proteinExistence type="predicted"/>
<dbReference type="EMBL" id="KV442111">
    <property type="protein sequence ID" value="OAQ23694.1"/>
    <property type="molecule type" value="Genomic_DNA"/>
</dbReference>
<dbReference type="PANTHER" id="PTHR12271">
    <property type="entry name" value="POLY A POLYMERASE CID PAP -RELATED"/>
    <property type="match status" value="1"/>
</dbReference>
<protein>
    <recommendedName>
        <fullName evidence="3">Poly(A) RNA polymerase mitochondrial-like central palm domain-containing protein</fullName>
    </recommendedName>
</protein>
<dbReference type="AlphaFoldDB" id="A0A197JH29"/>
<dbReference type="SUPFAM" id="SSF81301">
    <property type="entry name" value="Nucleotidyltransferase"/>
    <property type="match status" value="1"/>
</dbReference>
<name>A0A197JH29_9FUNG</name>
<dbReference type="GO" id="GO:0031123">
    <property type="term" value="P:RNA 3'-end processing"/>
    <property type="evidence" value="ECO:0007669"/>
    <property type="project" value="TreeGrafter"/>
</dbReference>
<sequence length="681" mass="77206">MKVNRRHFVGILYDVCLFEYASQVGVDQHHILALADLADTFAFVADFYKHNRPLMDIPCDQFITRNQLHTVIGLLDYIEEMETGAYEIFPRNVEIREDAPSFASSSSMKRDRRKQQEVSSRDQHQDRDRGLTRPRSALDMFVRPERSWSTDIYNHRGHDLHQDNDTDLDDEYSIVIPGLSKTDIQTFLWEYAYMPEEYQDDIATLIRYLRRDEWMMNGSKGSIVTFDWGLEGVQKYTKEYNQNKIHKVEIREQEEVKKAQEATQQLQEEWNRQQEAAREQEASLRIKTTDDFIWRLHKSLVISAEDTVAIEDLVKTLEAELSEYFDFCFLALVPVGSFASGSHTRHSDLDLTLTGNTKNVTISALADALRHFNYESVVISEPRVQPPQSSTPISPTTTAPSVPQPFVTFIDPRTEMTCHISLNDPLAIYRSKLVYTYNMVEPRFCPVFLALKRLAVQRHLISGSVHQDRHRPVPLGSYALALMLITFLQTENPPLLPKLQQTPLEEEDRPLKETIVQGIDCSFDRDWKYHFGLGAGNSKGVAELLIDFCRFFGYVFDYESKEVNARIGAFRWRPDVSTKGAAISNLSSLAAALPSATAGINSGTAAISSGSSQSAASAAASSSSVSKELGPVTFHVMDPFVMGMNITAACRGDQVRMVKECFQEVYEALNEGDVNHVFSKS</sequence>
<dbReference type="GO" id="GO:0016779">
    <property type="term" value="F:nucleotidyltransferase activity"/>
    <property type="evidence" value="ECO:0007669"/>
    <property type="project" value="UniProtKB-ARBA"/>
</dbReference>
<gene>
    <name evidence="4" type="ORF">K457DRAFT_24808</name>
</gene>
<dbReference type="Pfam" id="PF22600">
    <property type="entry name" value="MTPAP-like_central"/>
    <property type="match status" value="1"/>
</dbReference>
<dbReference type="STRING" id="1314771.A0A197JH29"/>
<dbReference type="GO" id="GO:0010605">
    <property type="term" value="P:negative regulation of macromolecule metabolic process"/>
    <property type="evidence" value="ECO:0007669"/>
    <property type="project" value="UniProtKB-ARBA"/>
</dbReference>
<dbReference type="OrthoDB" id="1305878at2759"/>
<feature type="region of interest" description="Disordered" evidence="2">
    <location>
        <begin position="100"/>
        <end position="131"/>
    </location>
</feature>
<accession>A0A197JH29</accession>
<evidence type="ECO:0000259" key="3">
    <source>
        <dbReference type="Pfam" id="PF22600"/>
    </source>
</evidence>